<accession>A0A2W4RPJ1</accession>
<evidence type="ECO:0000259" key="5">
    <source>
        <dbReference type="PROSITE" id="PS51007"/>
    </source>
</evidence>
<comment type="caution">
    <text evidence="6">The sequence shown here is derived from an EMBL/GenBank/DDBJ whole genome shotgun (WGS) entry which is preliminary data.</text>
</comment>
<proteinExistence type="predicted"/>
<gene>
    <name evidence="6" type="ORF">DM484_04320</name>
</gene>
<evidence type="ECO:0000256" key="1">
    <source>
        <dbReference type="ARBA" id="ARBA00022617"/>
    </source>
</evidence>
<protein>
    <recommendedName>
        <fullName evidence="5">Cytochrome c domain-containing protein</fullName>
    </recommendedName>
</protein>
<dbReference type="PANTHER" id="PTHR30600">
    <property type="entry name" value="CYTOCHROME C PEROXIDASE-RELATED"/>
    <property type="match status" value="1"/>
</dbReference>
<keyword evidence="3 4" id="KW-0408">Iron</keyword>
<dbReference type="PANTHER" id="PTHR30600:SF9">
    <property type="entry name" value="BLR7738 PROTEIN"/>
    <property type="match status" value="1"/>
</dbReference>
<dbReference type="Gene3D" id="1.10.760.10">
    <property type="entry name" value="Cytochrome c-like domain"/>
    <property type="match status" value="1"/>
</dbReference>
<evidence type="ECO:0000256" key="4">
    <source>
        <dbReference type="PROSITE-ProRule" id="PRU00433"/>
    </source>
</evidence>
<dbReference type="GO" id="GO:0046872">
    <property type="term" value="F:metal ion binding"/>
    <property type="evidence" value="ECO:0007669"/>
    <property type="project" value="UniProtKB-KW"/>
</dbReference>
<dbReference type="Pfam" id="PF21419">
    <property type="entry name" value="RoxA-like_Cyt-c"/>
    <property type="match status" value="1"/>
</dbReference>
<organism evidence="6 7">
    <name type="scientific">Candidatus Methylumidiphilus alinenensis</name>
    <dbReference type="NCBI Taxonomy" id="2202197"/>
    <lineage>
        <taxon>Bacteria</taxon>
        <taxon>Pseudomonadati</taxon>
        <taxon>Pseudomonadota</taxon>
        <taxon>Gammaproteobacteria</taxon>
        <taxon>Methylococcales</taxon>
        <taxon>Candidatus Methylumidiphilus</taxon>
    </lineage>
</organism>
<evidence type="ECO:0000313" key="7">
    <source>
        <dbReference type="Proteomes" id="UP000249396"/>
    </source>
</evidence>
<dbReference type="EMBL" id="QJPH01000187">
    <property type="protein sequence ID" value="PZN83399.1"/>
    <property type="molecule type" value="Genomic_DNA"/>
</dbReference>
<dbReference type="GO" id="GO:0009055">
    <property type="term" value="F:electron transfer activity"/>
    <property type="evidence" value="ECO:0007669"/>
    <property type="project" value="InterPro"/>
</dbReference>
<dbReference type="GO" id="GO:0004130">
    <property type="term" value="F:cytochrome-c peroxidase activity"/>
    <property type="evidence" value="ECO:0007669"/>
    <property type="project" value="TreeGrafter"/>
</dbReference>
<dbReference type="AlphaFoldDB" id="A0A2W4RPJ1"/>
<dbReference type="GO" id="GO:0020037">
    <property type="term" value="F:heme binding"/>
    <property type="evidence" value="ECO:0007669"/>
    <property type="project" value="InterPro"/>
</dbReference>
<evidence type="ECO:0000313" key="6">
    <source>
        <dbReference type="EMBL" id="PZN83399.1"/>
    </source>
</evidence>
<dbReference type="SUPFAM" id="SSF46626">
    <property type="entry name" value="Cytochrome c"/>
    <property type="match status" value="1"/>
</dbReference>
<dbReference type="InterPro" id="IPR051395">
    <property type="entry name" value="Cytochrome_c_Peroxidase/MauG"/>
</dbReference>
<keyword evidence="2 4" id="KW-0479">Metal-binding</keyword>
<reference evidence="6 7" key="1">
    <citation type="journal article" date="2018" name="Aquat. Microb. Ecol.">
        <title>Gammaproteobacterial methanotrophs dominate.</title>
        <authorList>
            <person name="Rissanen A.J."/>
            <person name="Saarenheimo J."/>
            <person name="Tiirola M."/>
            <person name="Peura S."/>
            <person name="Aalto S.L."/>
            <person name="Karvinen A."/>
            <person name="Nykanen H."/>
        </authorList>
    </citation>
    <scope>NUCLEOTIDE SEQUENCE [LARGE SCALE GENOMIC DNA]</scope>
    <source>
        <strain evidence="6">AMbin10</strain>
    </source>
</reference>
<sequence length="651" mass="71699">MSHHVSSDTHASPTPCSLVAGSQATKITNPQPPNRLGHRHPSHALLVSFLLTCLLANIPVSFAEAYTGSYPQSQPPIDKPTEKPASAGNWQEERNQQYRSYIAAHQIEYDWFANFGNSFSGVPFILLRVFPELAPEIWGKPEEQFAAFGFIPETDRPDRPLPLGLGWEAADHKTPSQYDPKKPSLHVVSLTCGACHIGRVRLEDWSYQMIVGAPNTQFDPRKWRRAFELFVDKTLKDDASITATAGQVVNLIASKPPGYFYNNFQGFGVELEASQRAIFSKKETVSAILNGLAEKIRLGRLAIIKQKTTSYAKNGPPLDGGSPGQSDGSGDLLPKLLHYEYFKGATPAEIQEKSLSFLLTDFPALPKHLATVTDIISVWNQADVPLAQIDGSVKSPFFRNIAAIVAVAVDPKDVNYVNADFSERFTRKLPAPAYPFPVDAARAAKGAVIFSENCGACHKPGNPTLYQSMGTDFNRARVLNEDGFALFGRNFRAAVPKGYTVTDAEGKIIEPAALPVDDILIARTTPDKQGYVTDSLAGVWARAPYLHNGSIPTLRHLLASGNPESQRPETFVRGSISYDQKNVGFVWDASKLEEYRKHDSMATLFNAAFDGQSNKGHQTNIVVDGKLRKVDWSGEENRESLENLLEYLKTL</sequence>
<dbReference type="Proteomes" id="UP000249396">
    <property type="component" value="Unassembled WGS sequence"/>
</dbReference>
<name>A0A2W4RPJ1_9GAMM</name>
<dbReference type="InterPro" id="IPR009056">
    <property type="entry name" value="Cyt_c-like_dom"/>
</dbReference>
<evidence type="ECO:0000256" key="3">
    <source>
        <dbReference type="ARBA" id="ARBA00023004"/>
    </source>
</evidence>
<dbReference type="PROSITE" id="PS51007">
    <property type="entry name" value="CYTC"/>
    <property type="match status" value="1"/>
</dbReference>
<evidence type="ECO:0000256" key="2">
    <source>
        <dbReference type="ARBA" id="ARBA00022723"/>
    </source>
</evidence>
<feature type="domain" description="Cytochrome c" evidence="5">
    <location>
        <begin position="441"/>
        <end position="651"/>
    </location>
</feature>
<keyword evidence="1 4" id="KW-0349">Heme</keyword>
<dbReference type="InterPro" id="IPR036909">
    <property type="entry name" value="Cyt_c-like_dom_sf"/>
</dbReference>